<gene>
    <name evidence="5" type="ORF">FHU28_000249</name>
</gene>
<dbReference type="InterPro" id="IPR016032">
    <property type="entry name" value="Sig_transdc_resp-reg_C-effctor"/>
</dbReference>
<keyword evidence="6" id="KW-1185">Reference proteome</keyword>
<keyword evidence="3" id="KW-0804">Transcription</keyword>
<evidence type="ECO:0000313" key="6">
    <source>
        <dbReference type="Proteomes" id="UP000618986"/>
    </source>
</evidence>
<dbReference type="SUPFAM" id="SSF46894">
    <property type="entry name" value="C-terminal effector domain of the bipartite response regulators"/>
    <property type="match status" value="1"/>
</dbReference>
<dbReference type="Proteomes" id="UP000618986">
    <property type="component" value="Unassembled WGS sequence"/>
</dbReference>
<dbReference type="SMART" id="SM00421">
    <property type="entry name" value="HTH_LUXR"/>
    <property type="match status" value="1"/>
</dbReference>
<dbReference type="Pfam" id="PF00196">
    <property type="entry name" value="GerE"/>
    <property type="match status" value="1"/>
</dbReference>
<reference evidence="5 6" key="1">
    <citation type="submission" date="2020-08" db="EMBL/GenBank/DDBJ databases">
        <title>Sequencing the genomes of 1000 actinobacteria strains.</title>
        <authorList>
            <person name="Klenk H.-P."/>
        </authorList>
    </citation>
    <scope>NUCLEOTIDE SEQUENCE [LARGE SCALE GENOMIC DNA]</scope>
    <source>
        <strain evidence="5 6">DSM 43036</strain>
    </source>
</reference>
<evidence type="ECO:0000313" key="5">
    <source>
        <dbReference type="EMBL" id="MBB5110410.1"/>
    </source>
</evidence>
<protein>
    <submittedName>
        <fullName evidence="5">DNA-binding NarL/FixJ family response regulator</fullName>
    </submittedName>
</protein>
<proteinExistence type="predicted"/>
<evidence type="ECO:0000256" key="3">
    <source>
        <dbReference type="ARBA" id="ARBA00023163"/>
    </source>
</evidence>
<dbReference type="GO" id="GO:0003677">
    <property type="term" value="F:DNA binding"/>
    <property type="evidence" value="ECO:0007669"/>
    <property type="project" value="UniProtKB-KW"/>
</dbReference>
<dbReference type="RefSeq" id="WP_116505527.1">
    <property type="nucleotide sequence ID" value="NZ_JACHJC010000001.1"/>
</dbReference>
<dbReference type="GeneID" id="300290855"/>
<organism evidence="5 6">
    <name type="scientific">Micromonospora echinospora</name>
    <name type="common">Micromonospora purpurea</name>
    <dbReference type="NCBI Taxonomy" id="1877"/>
    <lineage>
        <taxon>Bacteria</taxon>
        <taxon>Bacillati</taxon>
        <taxon>Actinomycetota</taxon>
        <taxon>Actinomycetes</taxon>
        <taxon>Micromonosporales</taxon>
        <taxon>Micromonosporaceae</taxon>
        <taxon>Micromonospora</taxon>
    </lineage>
</organism>
<feature type="domain" description="HTH luxR-type" evidence="4">
    <location>
        <begin position="151"/>
        <end position="208"/>
    </location>
</feature>
<dbReference type="InterPro" id="IPR036388">
    <property type="entry name" value="WH-like_DNA-bd_sf"/>
</dbReference>
<dbReference type="EMBL" id="JACHJC010000001">
    <property type="protein sequence ID" value="MBB5110410.1"/>
    <property type="molecule type" value="Genomic_DNA"/>
</dbReference>
<evidence type="ECO:0000259" key="4">
    <source>
        <dbReference type="SMART" id="SM00421"/>
    </source>
</evidence>
<sequence>MQNEAVDPEPKVIEAEAAGWRLAARVIRAARDEVLALIPANCALLSDQEPGRTWPPLAGWSGAARVRVVVAGETLLDRGARLRALLGVRADVRSGKHSPTLMVVLDRNLAIVSRGGATSPLAVRSPTAVQALTTIFHHHWSEARADFIDLHGRLNPLQRDVLRRLAGGATDDVVARALAVSTRTVQRQVTQIMQMVGARSRLELGIKLAVHGLYERPPLRQAV</sequence>
<dbReference type="InterPro" id="IPR039420">
    <property type="entry name" value="WalR-like"/>
</dbReference>
<evidence type="ECO:0000256" key="2">
    <source>
        <dbReference type="ARBA" id="ARBA00023125"/>
    </source>
</evidence>
<keyword evidence="1" id="KW-0805">Transcription regulation</keyword>
<dbReference type="PANTHER" id="PTHR43214:SF24">
    <property type="entry name" value="TRANSCRIPTIONAL REGULATORY PROTEIN NARL-RELATED"/>
    <property type="match status" value="1"/>
</dbReference>
<dbReference type="PANTHER" id="PTHR43214">
    <property type="entry name" value="TWO-COMPONENT RESPONSE REGULATOR"/>
    <property type="match status" value="1"/>
</dbReference>
<evidence type="ECO:0000256" key="1">
    <source>
        <dbReference type="ARBA" id="ARBA00023015"/>
    </source>
</evidence>
<accession>A0ABR6M4W8</accession>
<dbReference type="InterPro" id="IPR000792">
    <property type="entry name" value="Tscrpt_reg_LuxR_C"/>
</dbReference>
<name>A0ABR6M4W8_MICEC</name>
<keyword evidence="2 5" id="KW-0238">DNA-binding</keyword>
<dbReference type="Gene3D" id="1.10.10.10">
    <property type="entry name" value="Winged helix-like DNA-binding domain superfamily/Winged helix DNA-binding domain"/>
    <property type="match status" value="1"/>
</dbReference>
<comment type="caution">
    <text evidence="5">The sequence shown here is derived from an EMBL/GenBank/DDBJ whole genome shotgun (WGS) entry which is preliminary data.</text>
</comment>